<proteinExistence type="inferred from homology"/>
<accession>A0A0S4ND61</accession>
<dbReference type="SUPFAM" id="SSF55190">
    <property type="entry name" value="Arginyl-tRNA synthetase (ArgRS), N-terminal 'additional' domain"/>
    <property type="match status" value="1"/>
</dbReference>
<reference evidence="15 18" key="1">
    <citation type="submission" date="2015-11" db="EMBL/GenBank/DDBJ databases">
        <authorList>
            <person name="Varghese N."/>
        </authorList>
    </citation>
    <scope>NUCLEOTIDE SEQUENCE [LARGE SCALE GENOMIC DNA]</scope>
    <source>
        <strain evidence="15 18">JGI-8</strain>
    </source>
</reference>
<dbReference type="Pfam" id="PF00750">
    <property type="entry name" value="tRNA-synt_1d"/>
    <property type="match status" value="1"/>
</dbReference>
<sequence length="550" mass="63094">MFPSAREYLREKLKTALDKLGIQLDGIDLTFDKPKNEQFGDFATNIAMLIAKKVGKAPREIAGEIVANLDIEPELIEKVEVAGPGFINFKLTPKFYIRRIYEILNQGENFGRLTIGKGKKANVEFVSANPTGPLTVGHGRNAVLGDTIANILEWVGYDVTREYYFNNAGRQMKILADSIRLRYLELLGEKIDYPEEYYQGEYIKDIAKMLLEEYGDSLKNESDLRIFKEKGESVIFDDIKKTLERLGIKFDVFYNEDWLYEKKIWDVVSELEKLGYVYEKDGAKWFMATKLGGEQDKVLVKSTGEPTYRLPDIAYHIEKFKRGFDLIIDVFGADHIAEYPDVLRALDALGYDISKVKVLIYQFVTIVKDGEVVKMSTRKANYITLDELIDEVTPDVVRFFFLNRSRDAHLNFDLNLAKKQSEENPVYYLQYAHARIASILRFAKDSGIKVEKIDSANIELLREKEEVDLAKLLGEFPDVVEVAYLSLEPLKIINYLNEVAEAFHRFYHRHRVVNSSDMDLTFARLSLCLATKIVIANGLKILGISRPEKM</sequence>
<evidence type="ECO:0000256" key="1">
    <source>
        <dbReference type="ARBA" id="ARBA00004496"/>
    </source>
</evidence>
<feature type="short sequence motif" description="'HIGH' region" evidence="11">
    <location>
        <begin position="128"/>
        <end position="138"/>
    </location>
</feature>
<evidence type="ECO:0000256" key="11">
    <source>
        <dbReference type="HAMAP-Rule" id="MF_00123"/>
    </source>
</evidence>
<dbReference type="Gene3D" id="3.30.1360.70">
    <property type="entry name" value="Arginyl tRNA synthetase N-terminal domain"/>
    <property type="match status" value="1"/>
</dbReference>
<dbReference type="EMBL" id="FAOP01000009">
    <property type="protein sequence ID" value="CUU08339.1"/>
    <property type="molecule type" value="Genomic_DNA"/>
</dbReference>
<evidence type="ECO:0000256" key="9">
    <source>
        <dbReference type="ARBA" id="ARBA00023146"/>
    </source>
</evidence>
<dbReference type="NCBIfam" id="TIGR00456">
    <property type="entry name" value="argS"/>
    <property type="match status" value="1"/>
</dbReference>
<dbReference type="Proteomes" id="UP000182011">
    <property type="component" value="Unassembled WGS sequence"/>
</dbReference>
<dbReference type="InterPro" id="IPR001412">
    <property type="entry name" value="aa-tRNA-synth_I_CS"/>
</dbReference>
<protein>
    <recommendedName>
        <fullName evidence="11">Arginine--tRNA ligase</fullName>
        <ecNumber evidence="11">6.1.1.19</ecNumber>
    </recommendedName>
    <alternativeName>
        <fullName evidence="11">Arginyl-tRNA synthetase</fullName>
        <shortName evidence="11">ArgRS</shortName>
    </alternativeName>
</protein>
<dbReference type="GO" id="GO:0004814">
    <property type="term" value="F:arginine-tRNA ligase activity"/>
    <property type="evidence" value="ECO:0007669"/>
    <property type="project" value="UniProtKB-UniRule"/>
</dbReference>
<dbReference type="InterPro" id="IPR035684">
    <property type="entry name" value="ArgRS_core"/>
</dbReference>
<keyword evidence="8 11" id="KW-0648">Protein biosynthesis</keyword>
<comment type="subunit">
    <text evidence="3 11">Monomer.</text>
</comment>
<feature type="domain" description="DALR anticodon binding" evidence="13">
    <location>
        <begin position="429"/>
        <end position="550"/>
    </location>
</feature>
<dbReference type="STRING" id="1633631.GCA_001442925_02051"/>
<dbReference type="PANTHER" id="PTHR11956:SF5">
    <property type="entry name" value="ARGININE--TRNA LIGASE, CYTOPLASMIC"/>
    <property type="match status" value="1"/>
</dbReference>
<dbReference type="InterPro" id="IPR009080">
    <property type="entry name" value="tRNAsynth_Ia_anticodon-bd"/>
</dbReference>
<evidence type="ECO:0000256" key="3">
    <source>
        <dbReference type="ARBA" id="ARBA00011245"/>
    </source>
</evidence>
<dbReference type="Gene3D" id="3.40.50.620">
    <property type="entry name" value="HUPs"/>
    <property type="match status" value="1"/>
</dbReference>
<accession>A0A0P1LJM3</accession>
<evidence type="ECO:0000313" key="15">
    <source>
        <dbReference type="EMBL" id="CUS92845.1"/>
    </source>
</evidence>
<evidence type="ECO:0000256" key="4">
    <source>
        <dbReference type="ARBA" id="ARBA00022490"/>
    </source>
</evidence>
<dbReference type="GO" id="GO:0005524">
    <property type="term" value="F:ATP binding"/>
    <property type="evidence" value="ECO:0007669"/>
    <property type="project" value="UniProtKB-UniRule"/>
</dbReference>
<dbReference type="SUPFAM" id="SSF47323">
    <property type="entry name" value="Anticodon-binding domain of a subclass of class I aminoacyl-tRNA synthetases"/>
    <property type="match status" value="1"/>
</dbReference>
<evidence type="ECO:0000256" key="10">
    <source>
        <dbReference type="ARBA" id="ARBA00049339"/>
    </source>
</evidence>
<dbReference type="RefSeq" id="WP_047133521.1">
    <property type="nucleotide sequence ID" value="NZ_CZVI01000031.1"/>
</dbReference>
<dbReference type="OrthoDB" id="9805987at2"/>
<dbReference type="InterPro" id="IPR005148">
    <property type="entry name" value="Arg-tRNA-synth_N"/>
</dbReference>
<feature type="domain" description="Arginyl tRNA synthetase N-terminal" evidence="14">
    <location>
        <begin position="7"/>
        <end position="91"/>
    </location>
</feature>
<dbReference type="GO" id="GO:0005737">
    <property type="term" value="C:cytoplasm"/>
    <property type="evidence" value="ECO:0007669"/>
    <property type="project" value="UniProtKB-SubCell"/>
</dbReference>
<accession>A0A0P1MDD6</accession>
<comment type="similarity">
    <text evidence="2 11 12">Belongs to the class-I aminoacyl-tRNA synthetase family.</text>
</comment>
<dbReference type="FunFam" id="3.40.50.620:FF:000062">
    <property type="entry name" value="Arginine--tRNA ligase"/>
    <property type="match status" value="1"/>
</dbReference>
<evidence type="ECO:0000256" key="6">
    <source>
        <dbReference type="ARBA" id="ARBA00022741"/>
    </source>
</evidence>
<keyword evidence="5 11" id="KW-0436">Ligase</keyword>
<dbReference type="SMART" id="SM01016">
    <property type="entry name" value="Arg_tRNA_synt_N"/>
    <property type="match status" value="1"/>
</dbReference>
<gene>
    <name evidence="11" type="primary">argS</name>
    <name evidence="16" type="ORF">JGI4_02057</name>
    <name evidence="15" type="ORF">JGI8_01734</name>
</gene>
<evidence type="ECO:0000313" key="18">
    <source>
        <dbReference type="Proteomes" id="UP000182200"/>
    </source>
</evidence>
<evidence type="ECO:0000259" key="14">
    <source>
        <dbReference type="SMART" id="SM01016"/>
    </source>
</evidence>
<accession>A0A0P1LVW7</accession>
<evidence type="ECO:0000256" key="7">
    <source>
        <dbReference type="ARBA" id="ARBA00022840"/>
    </source>
</evidence>
<dbReference type="PANTHER" id="PTHR11956">
    <property type="entry name" value="ARGINYL-TRNA SYNTHETASE"/>
    <property type="match status" value="1"/>
</dbReference>
<dbReference type="InterPro" id="IPR001278">
    <property type="entry name" value="Arg-tRNA-ligase"/>
</dbReference>
<dbReference type="PROSITE" id="PS00178">
    <property type="entry name" value="AA_TRNA_LIGASE_I"/>
    <property type="match status" value="1"/>
</dbReference>
<evidence type="ECO:0000259" key="13">
    <source>
        <dbReference type="SMART" id="SM00836"/>
    </source>
</evidence>
<accession>A0A0N7MNK5</accession>
<keyword evidence="7 11" id="KW-0067">ATP-binding</keyword>
<dbReference type="InterPro" id="IPR014729">
    <property type="entry name" value="Rossmann-like_a/b/a_fold"/>
</dbReference>
<comment type="subcellular location">
    <subcellularLocation>
        <location evidence="1 11">Cytoplasm</location>
    </subcellularLocation>
</comment>
<evidence type="ECO:0000256" key="8">
    <source>
        <dbReference type="ARBA" id="ARBA00022917"/>
    </source>
</evidence>
<organism evidence="16 17">
    <name type="scientific">Candidatus Kryptonium thompsonii</name>
    <dbReference type="NCBI Taxonomy" id="1633631"/>
    <lineage>
        <taxon>Bacteria</taxon>
        <taxon>Pseudomonadati</taxon>
        <taxon>Candidatus Kryptoniota</taxon>
        <taxon>Candidatus Kryptonium</taxon>
    </lineage>
</organism>
<dbReference type="InterPro" id="IPR008909">
    <property type="entry name" value="DALR_anticod-bd"/>
</dbReference>
<dbReference type="EMBL" id="CZVI01000031">
    <property type="protein sequence ID" value="CUS92845.1"/>
    <property type="molecule type" value="Genomic_DNA"/>
</dbReference>
<keyword evidence="18" id="KW-1185">Reference proteome</keyword>
<dbReference type="CDD" id="cd00671">
    <property type="entry name" value="ArgRS_core"/>
    <property type="match status" value="1"/>
</dbReference>
<accession>A0A0P1LSV4</accession>
<dbReference type="Pfam" id="PF05746">
    <property type="entry name" value="DALR_1"/>
    <property type="match status" value="1"/>
</dbReference>
<evidence type="ECO:0000256" key="12">
    <source>
        <dbReference type="RuleBase" id="RU363038"/>
    </source>
</evidence>
<name>A0A0P1P4C0_9BACT</name>
<accession>A0A0P1NZI3</accession>
<dbReference type="InterPro" id="IPR036695">
    <property type="entry name" value="Arg-tRNA-synth_N_sf"/>
</dbReference>
<dbReference type="Gene3D" id="1.10.730.10">
    <property type="entry name" value="Isoleucyl-tRNA Synthetase, Domain 1"/>
    <property type="match status" value="1"/>
</dbReference>
<evidence type="ECO:0000256" key="5">
    <source>
        <dbReference type="ARBA" id="ARBA00022598"/>
    </source>
</evidence>
<dbReference type="FunFam" id="1.10.730.10:FF:000008">
    <property type="entry name" value="Arginine--tRNA ligase"/>
    <property type="match status" value="1"/>
</dbReference>
<keyword evidence="4 11" id="KW-0963">Cytoplasm</keyword>
<reference evidence="16 17" key="2">
    <citation type="submission" date="2015-11" db="EMBL/GenBank/DDBJ databases">
        <authorList>
            <person name="Zhang Y."/>
            <person name="Guo Z."/>
        </authorList>
    </citation>
    <scope>NUCLEOTIDE SEQUENCE [LARGE SCALE GENOMIC DNA]</scope>
    <source>
        <strain evidence="16">JGI-4</strain>
    </source>
</reference>
<accession>A0A0P1P4C0</accession>
<keyword evidence="6 11" id="KW-0547">Nucleotide-binding</keyword>
<evidence type="ECO:0000256" key="2">
    <source>
        <dbReference type="ARBA" id="ARBA00005594"/>
    </source>
</evidence>
<comment type="catalytic activity">
    <reaction evidence="10 11">
        <text>tRNA(Arg) + L-arginine + ATP = L-arginyl-tRNA(Arg) + AMP + diphosphate</text>
        <dbReference type="Rhea" id="RHEA:20301"/>
        <dbReference type="Rhea" id="RHEA-COMP:9658"/>
        <dbReference type="Rhea" id="RHEA-COMP:9673"/>
        <dbReference type="ChEBI" id="CHEBI:30616"/>
        <dbReference type="ChEBI" id="CHEBI:32682"/>
        <dbReference type="ChEBI" id="CHEBI:33019"/>
        <dbReference type="ChEBI" id="CHEBI:78442"/>
        <dbReference type="ChEBI" id="CHEBI:78513"/>
        <dbReference type="ChEBI" id="CHEBI:456215"/>
        <dbReference type="EC" id="6.1.1.19"/>
    </reaction>
</comment>
<dbReference type="SMART" id="SM00836">
    <property type="entry name" value="DALR_1"/>
    <property type="match status" value="1"/>
</dbReference>
<evidence type="ECO:0000313" key="16">
    <source>
        <dbReference type="EMBL" id="CUU08339.1"/>
    </source>
</evidence>
<dbReference type="PRINTS" id="PR01038">
    <property type="entry name" value="TRNASYNTHARG"/>
</dbReference>
<dbReference type="HAMAP" id="MF_00123">
    <property type="entry name" value="Arg_tRNA_synth"/>
    <property type="match status" value="1"/>
</dbReference>
<dbReference type="GO" id="GO:0006420">
    <property type="term" value="P:arginyl-tRNA aminoacylation"/>
    <property type="evidence" value="ECO:0007669"/>
    <property type="project" value="UniProtKB-UniRule"/>
</dbReference>
<evidence type="ECO:0000313" key="17">
    <source>
        <dbReference type="Proteomes" id="UP000182011"/>
    </source>
</evidence>
<dbReference type="Pfam" id="PF03485">
    <property type="entry name" value="Arg_tRNA_synt_N"/>
    <property type="match status" value="1"/>
</dbReference>
<dbReference type="SUPFAM" id="SSF52374">
    <property type="entry name" value="Nucleotidylyl transferase"/>
    <property type="match status" value="1"/>
</dbReference>
<accession>A0A0P1L5W0</accession>
<dbReference type="Proteomes" id="UP000182200">
    <property type="component" value="Unassembled WGS sequence"/>
</dbReference>
<keyword evidence="9 11" id="KW-0030">Aminoacyl-tRNA synthetase</keyword>
<dbReference type="EC" id="6.1.1.19" evidence="11"/>
<dbReference type="AlphaFoldDB" id="A0A0P1P4C0"/>